<feature type="compositionally biased region" description="Low complexity" evidence="7">
    <location>
        <begin position="106"/>
        <end position="116"/>
    </location>
</feature>
<keyword evidence="10" id="KW-1185">Reference proteome</keyword>
<evidence type="ECO:0000256" key="3">
    <source>
        <dbReference type="ARBA" id="ARBA00022853"/>
    </source>
</evidence>
<feature type="compositionally biased region" description="Pro residues" evidence="7">
    <location>
        <begin position="117"/>
        <end position="128"/>
    </location>
</feature>
<dbReference type="PANTHER" id="PTHR16062:SF19">
    <property type="entry name" value="PROTEIN POLYBROMO-1"/>
    <property type="match status" value="1"/>
</dbReference>
<keyword evidence="8" id="KW-0812">Transmembrane</keyword>
<dbReference type="InterPro" id="IPR037382">
    <property type="entry name" value="Rsc/polybromo"/>
</dbReference>
<evidence type="ECO:0000256" key="1">
    <source>
        <dbReference type="ARBA" id="ARBA00004123"/>
    </source>
</evidence>
<reference evidence="9" key="1">
    <citation type="journal article" date="2019" name="bioRxiv">
        <title>The Genome of the Zebra Mussel, Dreissena polymorpha: A Resource for Invasive Species Research.</title>
        <authorList>
            <person name="McCartney M.A."/>
            <person name="Auch B."/>
            <person name="Kono T."/>
            <person name="Mallez S."/>
            <person name="Zhang Y."/>
            <person name="Obille A."/>
            <person name="Becker A."/>
            <person name="Abrahante J.E."/>
            <person name="Garbe J."/>
            <person name="Badalamenti J.P."/>
            <person name="Herman A."/>
            <person name="Mangelson H."/>
            <person name="Liachko I."/>
            <person name="Sullivan S."/>
            <person name="Sone E.D."/>
            <person name="Koren S."/>
            <person name="Silverstein K.A.T."/>
            <person name="Beckman K.B."/>
            <person name="Gohl D.M."/>
        </authorList>
    </citation>
    <scope>NUCLEOTIDE SEQUENCE</scope>
    <source>
        <strain evidence="9">Duluth1</strain>
        <tissue evidence="9">Whole animal</tissue>
    </source>
</reference>
<evidence type="ECO:0000256" key="7">
    <source>
        <dbReference type="SAM" id="MobiDB-lite"/>
    </source>
</evidence>
<keyword evidence="5" id="KW-0804">Transcription</keyword>
<keyword evidence="6" id="KW-0539">Nucleus</keyword>
<evidence type="ECO:0000313" key="9">
    <source>
        <dbReference type="EMBL" id="KAH3817104.1"/>
    </source>
</evidence>
<name>A0A9D4GH58_DREPO</name>
<dbReference type="GO" id="GO:0003682">
    <property type="term" value="F:chromatin binding"/>
    <property type="evidence" value="ECO:0007669"/>
    <property type="project" value="TreeGrafter"/>
</dbReference>
<comment type="subcellular location">
    <subcellularLocation>
        <location evidence="1">Nucleus</location>
    </subcellularLocation>
</comment>
<reference evidence="9" key="2">
    <citation type="submission" date="2020-11" db="EMBL/GenBank/DDBJ databases">
        <authorList>
            <person name="McCartney M.A."/>
            <person name="Auch B."/>
            <person name="Kono T."/>
            <person name="Mallez S."/>
            <person name="Becker A."/>
            <person name="Gohl D.M."/>
            <person name="Silverstein K.A.T."/>
            <person name="Koren S."/>
            <person name="Bechman K.B."/>
            <person name="Herman A."/>
            <person name="Abrahante J.E."/>
            <person name="Garbe J."/>
        </authorList>
    </citation>
    <scope>NUCLEOTIDE SEQUENCE</scope>
    <source>
        <strain evidence="9">Duluth1</strain>
        <tissue evidence="9">Whole animal</tissue>
    </source>
</reference>
<evidence type="ECO:0000256" key="6">
    <source>
        <dbReference type="ARBA" id="ARBA00023242"/>
    </source>
</evidence>
<keyword evidence="8" id="KW-1133">Transmembrane helix</keyword>
<protein>
    <submittedName>
        <fullName evidence="9">Uncharacterized protein</fullName>
    </submittedName>
</protein>
<sequence length="225" mass="24482">MISFPNLYVLFCFVFTYIGYPGYVPGFNGTPGPYGSYCPSTGQYMPSPGGQFASMQPHQLGQFMSPGGQRPGMMNSGAPMTQRPQFPALGPGQYQSPGAPGALVRPGQPYPGQQQMAPPPPPPRPPSPMFVTVPPRTQRLLHSEAYLKYIEGLNAESQTITEWEKTFTATPENTPCPDESRLPGHWLAQGAVCNGPCPLRLYKLTGEASIYGHVDCASEWEKVKL</sequence>
<keyword evidence="2" id="KW-0677">Repeat</keyword>
<dbReference type="GO" id="GO:0016586">
    <property type="term" value="C:RSC-type complex"/>
    <property type="evidence" value="ECO:0007669"/>
    <property type="project" value="InterPro"/>
</dbReference>
<evidence type="ECO:0000256" key="4">
    <source>
        <dbReference type="ARBA" id="ARBA00023015"/>
    </source>
</evidence>
<gene>
    <name evidence="9" type="ORF">DPMN_118633</name>
</gene>
<dbReference type="PANTHER" id="PTHR16062">
    <property type="entry name" value="SWI/SNF-RELATED"/>
    <property type="match status" value="1"/>
</dbReference>
<dbReference type="EMBL" id="JAIWYP010000005">
    <property type="protein sequence ID" value="KAH3817104.1"/>
    <property type="molecule type" value="Genomic_DNA"/>
</dbReference>
<dbReference type="GO" id="GO:0006368">
    <property type="term" value="P:transcription elongation by RNA polymerase II"/>
    <property type="evidence" value="ECO:0007669"/>
    <property type="project" value="TreeGrafter"/>
</dbReference>
<feature type="transmembrane region" description="Helical" evidence="8">
    <location>
        <begin position="7"/>
        <end position="24"/>
    </location>
</feature>
<keyword evidence="8" id="KW-0472">Membrane</keyword>
<evidence type="ECO:0000256" key="2">
    <source>
        <dbReference type="ARBA" id="ARBA00022737"/>
    </source>
</evidence>
<organism evidence="9 10">
    <name type="scientific">Dreissena polymorpha</name>
    <name type="common">Zebra mussel</name>
    <name type="synonym">Mytilus polymorpha</name>
    <dbReference type="NCBI Taxonomy" id="45954"/>
    <lineage>
        <taxon>Eukaryota</taxon>
        <taxon>Metazoa</taxon>
        <taxon>Spiralia</taxon>
        <taxon>Lophotrochozoa</taxon>
        <taxon>Mollusca</taxon>
        <taxon>Bivalvia</taxon>
        <taxon>Autobranchia</taxon>
        <taxon>Heteroconchia</taxon>
        <taxon>Euheterodonta</taxon>
        <taxon>Imparidentia</taxon>
        <taxon>Neoheterodontei</taxon>
        <taxon>Myida</taxon>
        <taxon>Dreissenoidea</taxon>
        <taxon>Dreissenidae</taxon>
        <taxon>Dreissena</taxon>
    </lineage>
</organism>
<dbReference type="GO" id="GO:0016514">
    <property type="term" value="C:SWI/SNF complex"/>
    <property type="evidence" value="ECO:0007669"/>
    <property type="project" value="TreeGrafter"/>
</dbReference>
<accession>A0A9D4GH58</accession>
<evidence type="ECO:0000256" key="5">
    <source>
        <dbReference type="ARBA" id="ARBA00023163"/>
    </source>
</evidence>
<evidence type="ECO:0000256" key="8">
    <source>
        <dbReference type="SAM" id="Phobius"/>
    </source>
</evidence>
<dbReference type="GO" id="GO:0006338">
    <property type="term" value="P:chromatin remodeling"/>
    <property type="evidence" value="ECO:0007669"/>
    <property type="project" value="InterPro"/>
</dbReference>
<dbReference type="Proteomes" id="UP000828390">
    <property type="component" value="Unassembled WGS sequence"/>
</dbReference>
<comment type="caution">
    <text evidence="9">The sequence shown here is derived from an EMBL/GenBank/DDBJ whole genome shotgun (WGS) entry which is preliminary data.</text>
</comment>
<dbReference type="AlphaFoldDB" id="A0A9D4GH58"/>
<feature type="region of interest" description="Disordered" evidence="7">
    <location>
        <begin position="89"/>
        <end position="131"/>
    </location>
</feature>
<keyword evidence="3" id="KW-0156">Chromatin regulator</keyword>
<evidence type="ECO:0000313" key="10">
    <source>
        <dbReference type="Proteomes" id="UP000828390"/>
    </source>
</evidence>
<proteinExistence type="predicted"/>
<keyword evidence="4" id="KW-0805">Transcription regulation</keyword>